<comment type="caution">
    <text evidence="1">The sequence shown here is derived from an EMBL/GenBank/DDBJ whole genome shotgun (WGS) entry which is preliminary data.</text>
</comment>
<dbReference type="AlphaFoldDB" id="A0A314US50"/>
<name>A0A314US50_PRUYE</name>
<proteinExistence type="predicted"/>
<evidence type="ECO:0000313" key="1">
    <source>
        <dbReference type="EMBL" id="PQM37589.1"/>
    </source>
</evidence>
<dbReference type="Proteomes" id="UP000250321">
    <property type="component" value="Unassembled WGS sequence"/>
</dbReference>
<gene>
    <name evidence="1" type="ORF">Pyn_07507</name>
</gene>
<evidence type="ECO:0000313" key="2">
    <source>
        <dbReference type="Proteomes" id="UP000250321"/>
    </source>
</evidence>
<dbReference type="EMBL" id="PJQY01003430">
    <property type="protein sequence ID" value="PQM37589.1"/>
    <property type="molecule type" value="Genomic_DNA"/>
</dbReference>
<sequence length="66" mass="7150">MSLFDGLDNALGHEIHGVGHGSGHRLKPFYHGLFQSFKGVSRGGLHRFVSTIPLFLSSVARVDSAM</sequence>
<reference evidence="1 2" key="1">
    <citation type="submission" date="2018-02" db="EMBL/GenBank/DDBJ databases">
        <title>Draft genome of wild Prunus yedoensis var. nudiflora.</title>
        <authorList>
            <person name="Baek S."/>
            <person name="Kim J.-H."/>
            <person name="Choi K."/>
            <person name="Kim G.-B."/>
            <person name="Cho A."/>
            <person name="Jang H."/>
            <person name="Shin C.-H."/>
            <person name="Yu H.-J."/>
            <person name="Mun J.-H."/>
        </authorList>
    </citation>
    <scope>NUCLEOTIDE SEQUENCE [LARGE SCALE GENOMIC DNA]</scope>
    <source>
        <strain evidence="2">cv. Jeju island</strain>
        <tissue evidence="1">Leaf</tissue>
    </source>
</reference>
<organism evidence="1 2">
    <name type="scientific">Prunus yedoensis var. nudiflora</name>
    <dbReference type="NCBI Taxonomy" id="2094558"/>
    <lineage>
        <taxon>Eukaryota</taxon>
        <taxon>Viridiplantae</taxon>
        <taxon>Streptophyta</taxon>
        <taxon>Embryophyta</taxon>
        <taxon>Tracheophyta</taxon>
        <taxon>Spermatophyta</taxon>
        <taxon>Magnoliopsida</taxon>
        <taxon>eudicotyledons</taxon>
        <taxon>Gunneridae</taxon>
        <taxon>Pentapetalae</taxon>
        <taxon>rosids</taxon>
        <taxon>fabids</taxon>
        <taxon>Rosales</taxon>
        <taxon>Rosaceae</taxon>
        <taxon>Amygdaloideae</taxon>
        <taxon>Amygdaleae</taxon>
        <taxon>Prunus</taxon>
    </lineage>
</organism>
<accession>A0A314US50</accession>
<protein>
    <submittedName>
        <fullName evidence="1">Uncharacterized protein</fullName>
    </submittedName>
</protein>
<keyword evidence="2" id="KW-1185">Reference proteome</keyword>